<reference evidence="3 4" key="2">
    <citation type="journal article" date="2011" name="J. Bacteriol.">
        <title>Complete genome sequence of the anaerobic, halophilic alkalithermophile Natranaerobius thermophilus JW/NM-WN-LF.</title>
        <authorList>
            <person name="Zhao B."/>
            <person name="Mesbah N.M."/>
            <person name="Dalin E."/>
            <person name="Goodwin L."/>
            <person name="Nolan M."/>
            <person name="Pitluck S."/>
            <person name="Chertkov O."/>
            <person name="Brettin T.S."/>
            <person name="Han J."/>
            <person name="Larimer F.W."/>
            <person name="Land M.L."/>
            <person name="Hauser L."/>
            <person name="Kyrpides N."/>
            <person name="Wiegel J."/>
        </authorList>
    </citation>
    <scope>NUCLEOTIDE SEQUENCE [LARGE SCALE GENOMIC DNA]</scope>
    <source>
        <strain evidence="4">ATCC BAA-1301 / DSM 18059 / JW/NM-WN-LF</strain>
    </source>
</reference>
<dbReference type="KEGG" id="nth:Nther_2531"/>
<dbReference type="InterPro" id="IPR028098">
    <property type="entry name" value="Glyco_trans_4-like_N"/>
</dbReference>
<dbReference type="Pfam" id="PF13439">
    <property type="entry name" value="Glyco_transf_4"/>
    <property type="match status" value="1"/>
</dbReference>
<dbReference type="Proteomes" id="UP000001683">
    <property type="component" value="Chromosome"/>
</dbReference>
<dbReference type="Gene3D" id="3.40.50.2000">
    <property type="entry name" value="Glycogen Phosphorylase B"/>
    <property type="match status" value="2"/>
</dbReference>
<dbReference type="Pfam" id="PF00534">
    <property type="entry name" value="Glycos_transf_1"/>
    <property type="match status" value="1"/>
</dbReference>
<dbReference type="SUPFAM" id="SSF53756">
    <property type="entry name" value="UDP-Glycosyltransferase/glycogen phosphorylase"/>
    <property type="match status" value="1"/>
</dbReference>
<sequence>MSFQEQKPHVLYILPVPRFFSYYNGIGGHITHAYGIIKSLSKYYNVHVLVEELPPDYFKGENIFFHICPNKKSNSRNILARQVWFPKLIKKIKNIISKHKIQFCYMRYSVGFSPWIGKCKKTLNDIPLVIELNSFASQKNKLFSFIESRAFKYSDLILPVSELVNNDLYNINPILSKKTIILPNGVSIDKFDNISNRSDLNEKCEINIGFAGQLKSNYGLEYLIEAFKIAKRKDNRLKLHFYGDGSYKKELQEMAQQVNDIIFHGVVPYEKMEEVYSFLDILIYTTDYWHKFQSPIKLYEYLATGKPVIAAQTPHTNKLIDNEKNGYLFDIGDYEMLADKILKVLSEPQEAMKKASKAKKEIKENHSWESRVETLLNELKERRLIE</sequence>
<dbReference type="InterPro" id="IPR001296">
    <property type="entry name" value="Glyco_trans_1"/>
</dbReference>
<evidence type="ECO:0000259" key="2">
    <source>
        <dbReference type="Pfam" id="PF13439"/>
    </source>
</evidence>
<organism evidence="3 4">
    <name type="scientific">Natranaerobius thermophilus (strain ATCC BAA-1301 / DSM 18059 / JW/NM-WN-LF)</name>
    <dbReference type="NCBI Taxonomy" id="457570"/>
    <lineage>
        <taxon>Bacteria</taxon>
        <taxon>Bacillati</taxon>
        <taxon>Bacillota</taxon>
        <taxon>Clostridia</taxon>
        <taxon>Natranaerobiales</taxon>
        <taxon>Natranaerobiaceae</taxon>
        <taxon>Natranaerobius</taxon>
    </lineage>
</organism>
<proteinExistence type="predicted"/>
<dbReference type="PANTHER" id="PTHR12526:SF622">
    <property type="entry name" value="GLYCOSYLTRANSFERASE (GROUP I)"/>
    <property type="match status" value="1"/>
</dbReference>
<accession>B2A1P4</accession>
<feature type="domain" description="Glycosyl transferase family 1" evidence="1">
    <location>
        <begin position="204"/>
        <end position="359"/>
    </location>
</feature>
<dbReference type="EMBL" id="CP001034">
    <property type="protein sequence ID" value="ACB86091.1"/>
    <property type="molecule type" value="Genomic_DNA"/>
</dbReference>
<evidence type="ECO:0000313" key="4">
    <source>
        <dbReference type="Proteomes" id="UP000001683"/>
    </source>
</evidence>
<dbReference type="AlphaFoldDB" id="B2A1P4"/>
<name>B2A1P4_NATTJ</name>
<dbReference type="GO" id="GO:0016757">
    <property type="term" value="F:glycosyltransferase activity"/>
    <property type="evidence" value="ECO:0007669"/>
    <property type="project" value="InterPro"/>
</dbReference>
<dbReference type="HOGENOM" id="CLU_715375_0_0_9"/>
<dbReference type="InParanoid" id="B2A1P4"/>
<evidence type="ECO:0000313" key="3">
    <source>
        <dbReference type="EMBL" id="ACB86091.1"/>
    </source>
</evidence>
<dbReference type="CDD" id="cd03801">
    <property type="entry name" value="GT4_PimA-like"/>
    <property type="match status" value="1"/>
</dbReference>
<protein>
    <submittedName>
        <fullName evidence="3">Glycosyl transferase group 1</fullName>
    </submittedName>
</protein>
<reference evidence="3 4" key="1">
    <citation type="submission" date="2008-04" db="EMBL/GenBank/DDBJ databases">
        <title>Complete sequence of chromosome of Natranaerobius thermophilus JW/NM-WN-LF.</title>
        <authorList>
            <consortium name="US DOE Joint Genome Institute"/>
            <person name="Copeland A."/>
            <person name="Lucas S."/>
            <person name="Lapidus A."/>
            <person name="Glavina del Rio T."/>
            <person name="Dalin E."/>
            <person name="Tice H."/>
            <person name="Bruce D."/>
            <person name="Goodwin L."/>
            <person name="Pitluck S."/>
            <person name="Chertkov O."/>
            <person name="Brettin T."/>
            <person name="Detter J.C."/>
            <person name="Han C."/>
            <person name="Kuske C.R."/>
            <person name="Schmutz J."/>
            <person name="Larimer F."/>
            <person name="Land M."/>
            <person name="Hauser L."/>
            <person name="Kyrpides N."/>
            <person name="Lykidis A."/>
            <person name="Mesbah N.M."/>
            <person name="Wiegel J."/>
        </authorList>
    </citation>
    <scope>NUCLEOTIDE SEQUENCE [LARGE SCALE GENOMIC DNA]</scope>
    <source>
        <strain evidence="4">ATCC BAA-1301 / DSM 18059 / JW/NM-WN-LF</strain>
    </source>
</reference>
<dbReference type="PANTHER" id="PTHR12526">
    <property type="entry name" value="GLYCOSYLTRANSFERASE"/>
    <property type="match status" value="1"/>
</dbReference>
<evidence type="ECO:0000259" key="1">
    <source>
        <dbReference type="Pfam" id="PF00534"/>
    </source>
</evidence>
<dbReference type="STRING" id="457570.Nther_2531"/>
<feature type="domain" description="Glycosyltransferase subfamily 4-like N-terminal" evidence="2">
    <location>
        <begin position="26"/>
        <end position="189"/>
    </location>
</feature>
<dbReference type="RefSeq" id="WP_012448934.1">
    <property type="nucleotide sequence ID" value="NC_010718.1"/>
</dbReference>
<dbReference type="eggNOG" id="COG0438">
    <property type="taxonomic scope" value="Bacteria"/>
</dbReference>
<dbReference type="OrthoDB" id="9810929at2"/>
<keyword evidence="3" id="KW-0808">Transferase</keyword>
<keyword evidence="4" id="KW-1185">Reference proteome</keyword>
<gene>
    <name evidence="3" type="ordered locus">Nther_2531</name>
</gene>